<sequence>MTDRPDYISENADGSLTVAMHGGSFVTMREPLVEDQLATKGTAEQREIAMLGNLCSLAPEEIAKLTSRNYRRLQNALTSFLD</sequence>
<dbReference type="RefSeq" id="WP_155040585.1">
    <property type="nucleotide sequence ID" value="NZ_WMIG01000009.1"/>
</dbReference>
<gene>
    <name evidence="1" type="ORF">GL300_15635</name>
</gene>
<keyword evidence="2" id="KW-1185">Reference proteome</keyword>
<organism evidence="1 2">
    <name type="scientific">Paracoccus litorisediminis</name>
    <dbReference type="NCBI Taxonomy" id="2006130"/>
    <lineage>
        <taxon>Bacteria</taxon>
        <taxon>Pseudomonadati</taxon>
        <taxon>Pseudomonadota</taxon>
        <taxon>Alphaproteobacteria</taxon>
        <taxon>Rhodobacterales</taxon>
        <taxon>Paracoccaceae</taxon>
        <taxon>Paracoccus</taxon>
    </lineage>
</organism>
<dbReference type="EMBL" id="WMIG01000009">
    <property type="protein sequence ID" value="MTH60646.1"/>
    <property type="molecule type" value="Genomic_DNA"/>
</dbReference>
<dbReference type="AlphaFoldDB" id="A0A844HLB3"/>
<evidence type="ECO:0000313" key="2">
    <source>
        <dbReference type="Proteomes" id="UP000449846"/>
    </source>
</evidence>
<evidence type="ECO:0008006" key="3">
    <source>
        <dbReference type="Google" id="ProtNLM"/>
    </source>
</evidence>
<accession>A0A844HLB3</accession>
<comment type="caution">
    <text evidence="1">The sequence shown here is derived from an EMBL/GenBank/DDBJ whole genome shotgun (WGS) entry which is preliminary data.</text>
</comment>
<protein>
    <recommendedName>
        <fullName evidence="3">Phage tail assembly chaperone protein, E, or 41 or 14</fullName>
    </recommendedName>
</protein>
<evidence type="ECO:0000313" key="1">
    <source>
        <dbReference type="EMBL" id="MTH60646.1"/>
    </source>
</evidence>
<name>A0A844HLB3_9RHOB</name>
<proteinExistence type="predicted"/>
<dbReference type="Pfam" id="PF10109">
    <property type="entry name" value="Phage_TAC_7"/>
    <property type="match status" value="1"/>
</dbReference>
<dbReference type="OrthoDB" id="7870527at2"/>
<reference evidence="1 2" key="1">
    <citation type="submission" date="2019-11" db="EMBL/GenBank/DDBJ databases">
        <authorList>
            <person name="Dong K."/>
        </authorList>
    </citation>
    <scope>NUCLEOTIDE SEQUENCE [LARGE SCALE GENOMIC DNA]</scope>
    <source>
        <strain evidence="1 2">NBRC 112902</strain>
    </source>
</reference>
<dbReference type="InterPro" id="IPR019289">
    <property type="entry name" value="Phage_tail_E/E"/>
</dbReference>
<dbReference type="Proteomes" id="UP000449846">
    <property type="component" value="Unassembled WGS sequence"/>
</dbReference>